<keyword evidence="1" id="KW-1133">Transmembrane helix</keyword>
<feature type="transmembrane region" description="Helical" evidence="1">
    <location>
        <begin position="397"/>
        <end position="421"/>
    </location>
</feature>
<evidence type="ECO:0000259" key="2">
    <source>
        <dbReference type="SMART" id="SM00471"/>
    </source>
</evidence>
<feature type="transmembrane region" description="Helical" evidence="1">
    <location>
        <begin position="332"/>
        <end position="361"/>
    </location>
</feature>
<dbReference type="Pfam" id="PF07698">
    <property type="entry name" value="7TM-7TMR_HD"/>
    <property type="match status" value="1"/>
</dbReference>
<dbReference type="PANTHER" id="PTHR36442">
    <property type="entry name" value="CYCLIC-DI-AMP PHOSPHODIESTERASE PGPH"/>
    <property type="match status" value="1"/>
</dbReference>
<dbReference type="InterPro" id="IPR003607">
    <property type="entry name" value="HD/PDEase_dom"/>
</dbReference>
<dbReference type="Pfam" id="PF01966">
    <property type="entry name" value="HD"/>
    <property type="match status" value="1"/>
</dbReference>
<feature type="transmembrane region" description="Helical" evidence="1">
    <location>
        <begin position="373"/>
        <end position="391"/>
    </location>
</feature>
<feature type="transmembrane region" description="Helical" evidence="1">
    <location>
        <begin position="25"/>
        <end position="44"/>
    </location>
</feature>
<feature type="domain" description="HD/PDEase" evidence="2">
    <location>
        <begin position="483"/>
        <end position="640"/>
    </location>
</feature>
<protein>
    <submittedName>
        <fullName evidence="3">HDIG domain-containing protein</fullName>
    </submittedName>
</protein>
<keyword evidence="1" id="KW-0812">Transmembrane</keyword>
<dbReference type="InterPro" id="IPR006674">
    <property type="entry name" value="HD_domain"/>
</dbReference>
<proteinExistence type="predicted"/>
<keyword evidence="1" id="KW-0472">Membrane</keyword>
<dbReference type="RefSeq" id="WP_347435607.1">
    <property type="nucleotide sequence ID" value="NZ_CP089291.1"/>
</dbReference>
<reference evidence="3" key="1">
    <citation type="submission" date="2021-12" db="EMBL/GenBank/DDBJ databases">
        <title>Alicyclobacillaceae gen. nov., sp. nov., isolated from chalcocite enrichment system.</title>
        <authorList>
            <person name="Jiang Z."/>
        </authorList>
    </citation>
    <scope>NUCLEOTIDE SEQUENCE</scope>
    <source>
        <strain evidence="3">MYW30-H2</strain>
    </source>
</reference>
<sequence>MSRFLHGLHDKLSNSGFRKNSRIKWGIYAVLAILLYFIMIGAVLPQRFDFHVGDISPVDIRAPFDAVDTLATQKARQAVANKIPEQTTIDTTIEDDAVNQIDKLFNTLNQVITAKSLSNDQRLAKLKQVAPPRLSQADLQQYLSLTAEEAMVVHNESIRISEAILSKKLTEEDMQNPSSIVDNQLVYIDAAKQLRMMIRNLVLSVLKPNVLYLPDQTKQLRDQAMQNVPEQWINKGDLIVHRGQMIDQEKLSKLRDLKLLSQQPNYNLYFGLAGAILLVTAILAIYSEVTRTATSEDNHLLLLHALLILITTAFVRIVSLGQDFGLPSTSNYLVPVAMGGILVAVLLDTKLAIFSSFIFSLYTAILFNYRFELFFYSWISCLTGIYAVANVKQRYVFIRAAFIVAGSNILSIAAMQLLLFNTDNGWRTFGLETLFGVIGGLFAGILATGFSPFLESSFGLLTPISLLELSNPNHPLLKQLLMEAPGTYHHSLIVGNLAEAAAEAIGANALLCRVGAYYHDVGKMKRPMFFVENQMAKENPHDKIAPSLSHLIITSHVRDGVEMQEQHHLPKAIRDFAAQHHGTTVLWYFYNKALEQDKSGTVTLDDFRYEGPKPQTREIAIVMLCDAVEAAVRAMGRPTPQRVEATIHKIIKDRLSDGQLDECDLNFKDLDKIADAFKRTLNGIYHARIEYPDPAKTQKMTGNRQ</sequence>
<dbReference type="SMART" id="SM00471">
    <property type="entry name" value="HDc"/>
    <property type="match status" value="1"/>
</dbReference>
<organism evidence="3 4">
    <name type="scientific">Fodinisporobacter ferrooxydans</name>
    <dbReference type="NCBI Taxonomy" id="2901836"/>
    <lineage>
        <taxon>Bacteria</taxon>
        <taxon>Bacillati</taxon>
        <taxon>Bacillota</taxon>
        <taxon>Bacilli</taxon>
        <taxon>Bacillales</taxon>
        <taxon>Alicyclobacillaceae</taxon>
        <taxon>Fodinisporobacter</taxon>
    </lineage>
</organism>
<dbReference type="EMBL" id="CP089291">
    <property type="protein sequence ID" value="UOF88926.1"/>
    <property type="molecule type" value="Genomic_DNA"/>
</dbReference>
<dbReference type="InterPro" id="IPR011621">
    <property type="entry name" value="Metal-dep_PHydrolase_7TM_intra"/>
</dbReference>
<feature type="transmembrane region" description="Helical" evidence="1">
    <location>
        <begin position="268"/>
        <end position="289"/>
    </location>
</feature>
<dbReference type="InterPro" id="IPR006675">
    <property type="entry name" value="HDIG_dom"/>
</dbReference>
<dbReference type="SUPFAM" id="SSF109604">
    <property type="entry name" value="HD-domain/PDEase-like"/>
    <property type="match status" value="1"/>
</dbReference>
<dbReference type="Gene3D" id="1.10.3210.10">
    <property type="entry name" value="Hypothetical protein af1432"/>
    <property type="match status" value="1"/>
</dbReference>
<keyword evidence="4" id="KW-1185">Reference proteome</keyword>
<evidence type="ECO:0000256" key="1">
    <source>
        <dbReference type="SAM" id="Phobius"/>
    </source>
</evidence>
<dbReference type="Proteomes" id="UP000830167">
    <property type="component" value="Chromosome"/>
</dbReference>
<gene>
    <name evidence="3" type="ORF">LSG31_13385</name>
</gene>
<dbReference type="InterPro" id="IPR052722">
    <property type="entry name" value="PgpH_phosphodiesterase"/>
</dbReference>
<feature type="transmembrane region" description="Helical" evidence="1">
    <location>
        <begin position="433"/>
        <end position="454"/>
    </location>
</feature>
<dbReference type="Pfam" id="PF07697">
    <property type="entry name" value="7TMR-HDED"/>
    <property type="match status" value="1"/>
</dbReference>
<feature type="transmembrane region" description="Helical" evidence="1">
    <location>
        <begin position="301"/>
        <end position="320"/>
    </location>
</feature>
<evidence type="ECO:0000313" key="4">
    <source>
        <dbReference type="Proteomes" id="UP000830167"/>
    </source>
</evidence>
<accession>A0ABY4CI62</accession>
<dbReference type="NCBIfam" id="TIGR00277">
    <property type="entry name" value="HDIG"/>
    <property type="match status" value="1"/>
</dbReference>
<dbReference type="InterPro" id="IPR011624">
    <property type="entry name" value="Metal-dep_PHydrolase_7TM_extra"/>
</dbReference>
<dbReference type="PANTHER" id="PTHR36442:SF1">
    <property type="entry name" value="CYCLIC-DI-AMP PHOSPHODIESTERASE PGPH"/>
    <property type="match status" value="1"/>
</dbReference>
<evidence type="ECO:0000313" key="3">
    <source>
        <dbReference type="EMBL" id="UOF88926.1"/>
    </source>
</evidence>
<dbReference type="CDD" id="cd00077">
    <property type="entry name" value="HDc"/>
    <property type="match status" value="1"/>
</dbReference>
<name>A0ABY4CI62_9BACL</name>